<dbReference type="SUPFAM" id="SSF53597">
    <property type="entry name" value="Dihydrofolate reductase-like"/>
    <property type="match status" value="1"/>
</dbReference>
<organism evidence="1 2">
    <name type="scientific">Bacillus subtilis</name>
    <dbReference type="NCBI Taxonomy" id="1423"/>
    <lineage>
        <taxon>Bacteria</taxon>
        <taxon>Bacillati</taxon>
        <taxon>Bacillota</taxon>
        <taxon>Bacilli</taxon>
        <taxon>Bacillales</taxon>
        <taxon>Bacillaceae</taxon>
        <taxon>Bacillus</taxon>
    </lineage>
</organism>
<dbReference type="InterPro" id="IPR024072">
    <property type="entry name" value="DHFR-like_dom_sf"/>
</dbReference>
<protein>
    <submittedName>
        <fullName evidence="1">Dihydrofolate reductase</fullName>
    </submittedName>
</protein>
<proteinExistence type="predicted"/>
<dbReference type="EMBL" id="LJZV01000007">
    <property type="protein sequence ID" value="KZD93216.1"/>
    <property type="molecule type" value="Genomic_DNA"/>
</dbReference>
<dbReference type="Gene3D" id="3.40.430.10">
    <property type="entry name" value="Dihydrofolate Reductase, subunit A"/>
    <property type="match status" value="1"/>
</dbReference>
<evidence type="ECO:0000313" key="2">
    <source>
        <dbReference type="Proteomes" id="UP000076442"/>
    </source>
</evidence>
<gene>
    <name evidence="1" type="ORF">B4122_1360</name>
</gene>
<accession>A0AAP1H978</accession>
<name>A0AAP1H978_BACIU</name>
<evidence type="ECO:0000313" key="1">
    <source>
        <dbReference type="EMBL" id="KZD93216.1"/>
    </source>
</evidence>
<dbReference type="AlphaFoldDB" id="A0AAP1H978"/>
<sequence length="43" mass="4888">MTNNLKQRRIILDLAVTLDGYIEGKNGEVDWCIMDPDMGFTIS</sequence>
<reference evidence="1 2" key="1">
    <citation type="submission" date="2015-09" db="EMBL/GenBank/DDBJ databases">
        <title>Spore heat resistance.</title>
        <authorList>
            <person name="Boekhorst J."/>
            <person name="Berendsen E.M."/>
            <person name="Wells-Bennik M.H."/>
            <person name="Kuipers O.P."/>
        </authorList>
    </citation>
    <scope>NUCLEOTIDE SEQUENCE [LARGE SCALE GENOMIC DNA]</scope>
    <source>
        <strain evidence="1 2">B4122</strain>
    </source>
</reference>
<comment type="caution">
    <text evidence="1">The sequence shown here is derived from an EMBL/GenBank/DDBJ whole genome shotgun (WGS) entry which is preliminary data.</text>
</comment>
<dbReference type="Proteomes" id="UP000076442">
    <property type="component" value="Unassembled WGS sequence"/>
</dbReference>